<keyword evidence="4" id="KW-1185">Reference proteome</keyword>
<dbReference type="OrthoDB" id="5950997at2759"/>
<proteinExistence type="predicted"/>
<keyword evidence="2" id="KW-1133">Transmembrane helix</keyword>
<name>D7G021_ECTSI</name>
<feature type="transmembrane region" description="Helical" evidence="2">
    <location>
        <begin position="216"/>
        <end position="234"/>
    </location>
</feature>
<feature type="transmembrane region" description="Helical" evidence="2">
    <location>
        <begin position="136"/>
        <end position="157"/>
    </location>
</feature>
<dbReference type="PANTHER" id="PTHR11319">
    <property type="entry name" value="G PROTEIN-COUPLED RECEPTOR-RELATED"/>
    <property type="match status" value="1"/>
</dbReference>
<evidence type="ECO:0000313" key="4">
    <source>
        <dbReference type="Proteomes" id="UP000002630"/>
    </source>
</evidence>
<feature type="compositionally biased region" description="Basic and acidic residues" evidence="1">
    <location>
        <begin position="456"/>
        <end position="471"/>
    </location>
</feature>
<keyword evidence="2" id="KW-0472">Membrane</keyword>
<gene>
    <name evidence="3" type="ORF">Esi_0039_0147</name>
</gene>
<reference evidence="3 4" key="1">
    <citation type="journal article" date="2010" name="Nature">
        <title>The Ectocarpus genome and the independent evolution of multicellularity in brown algae.</title>
        <authorList>
            <person name="Cock J.M."/>
            <person name="Sterck L."/>
            <person name="Rouze P."/>
            <person name="Scornet D."/>
            <person name="Allen A.E."/>
            <person name="Amoutzias G."/>
            <person name="Anthouard V."/>
            <person name="Artiguenave F."/>
            <person name="Aury J.M."/>
            <person name="Badger J.H."/>
            <person name="Beszteri B."/>
            <person name="Billiau K."/>
            <person name="Bonnet E."/>
            <person name="Bothwell J.H."/>
            <person name="Bowler C."/>
            <person name="Boyen C."/>
            <person name="Brownlee C."/>
            <person name="Carrano C.J."/>
            <person name="Charrier B."/>
            <person name="Cho G.Y."/>
            <person name="Coelho S.M."/>
            <person name="Collen J."/>
            <person name="Corre E."/>
            <person name="Da Silva C."/>
            <person name="Delage L."/>
            <person name="Delaroque N."/>
            <person name="Dittami S.M."/>
            <person name="Doulbeau S."/>
            <person name="Elias M."/>
            <person name="Farnham G."/>
            <person name="Gachon C.M."/>
            <person name="Gschloessl B."/>
            <person name="Heesch S."/>
            <person name="Jabbari K."/>
            <person name="Jubin C."/>
            <person name="Kawai H."/>
            <person name="Kimura K."/>
            <person name="Kloareg B."/>
            <person name="Kupper F.C."/>
            <person name="Lang D."/>
            <person name="Le Bail A."/>
            <person name="Leblanc C."/>
            <person name="Lerouge P."/>
            <person name="Lohr M."/>
            <person name="Lopez P.J."/>
            <person name="Martens C."/>
            <person name="Maumus F."/>
            <person name="Michel G."/>
            <person name="Miranda-Saavedra D."/>
            <person name="Morales J."/>
            <person name="Moreau H."/>
            <person name="Motomura T."/>
            <person name="Nagasato C."/>
            <person name="Napoli C.A."/>
            <person name="Nelson D.R."/>
            <person name="Nyvall-Collen P."/>
            <person name="Peters A.F."/>
            <person name="Pommier C."/>
            <person name="Potin P."/>
            <person name="Poulain J."/>
            <person name="Quesneville H."/>
            <person name="Read B."/>
            <person name="Rensing S.A."/>
            <person name="Ritter A."/>
            <person name="Rousvoal S."/>
            <person name="Samanta M."/>
            <person name="Samson G."/>
            <person name="Schroeder D.C."/>
            <person name="Segurens B."/>
            <person name="Strittmatter M."/>
            <person name="Tonon T."/>
            <person name="Tregear J.W."/>
            <person name="Valentin K."/>
            <person name="von Dassow P."/>
            <person name="Yamagishi T."/>
            <person name="Van de Peer Y."/>
            <person name="Wincker P."/>
        </authorList>
    </citation>
    <scope>NUCLEOTIDE SEQUENCE [LARGE SCALE GENOMIC DNA]</scope>
    <source>
        <strain evidence="4">Ec32 / CCAP1310/4</strain>
    </source>
</reference>
<dbReference type="PANTHER" id="PTHR11319:SF35">
    <property type="entry name" value="OUTER MEMBRANE PROTEIN PMPC-RELATED"/>
    <property type="match status" value="1"/>
</dbReference>
<dbReference type="AlphaFoldDB" id="D7G021"/>
<dbReference type="eggNOG" id="ENOG502STRI">
    <property type="taxonomic scope" value="Eukaryota"/>
</dbReference>
<evidence type="ECO:0000256" key="1">
    <source>
        <dbReference type="SAM" id="MobiDB-lite"/>
    </source>
</evidence>
<evidence type="ECO:0000256" key="2">
    <source>
        <dbReference type="SAM" id="Phobius"/>
    </source>
</evidence>
<accession>D7G021</accession>
<feature type="transmembrane region" description="Helical" evidence="2">
    <location>
        <begin position="246"/>
        <end position="266"/>
    </location>
</feature>
<organism evidence="3 4">
    <name type="scientific">Ectocarpus siliculosus</name>
    <name type="common">Brown alga</name>
    <name type="synonym">Conferva siliculosa</name>
    <dbReference type="NCBI Taxonomy" id="2880"/>
    <lineage>
        <taxon>Eukaryota</taxon>
        <taxon>Sar</taxon>
        <taxon>Stramenopiles</taxon>
        <taxon>Ochrophyta</taxon>
        <taxon>PX clade</taxon>
        <taxon>Phaeophyceae</taxon>
        <taxon>Ectocarpales</taxon>
        <taxon>Ectocarpaceae</taxon>
        <taxon>Ectocarpus</taxon>
    </lineage>
</organism>
<dbReference type="InParanoid" id="D7G021"/>
<feature type="transmembrane region" description="Helical" evidence="2">
    <location>
        <begin position="84"/>
        <end position="103"/>
    </location>
</feature>
<dbReference type="EMBL" id="FN649746">
    <property type="protein sequence ID" value="CBJ48646.1"/>
    <property type="molecule type" value="Genomic_DNA"/>
</dbReference>
<feature type="transmembrane region" description="Helical" evidence="2">
    <location>
        <begin position="42"/>
        <end position="63"/>
    </location>
</feature>
<keyword evidence="2" id="KW-0812">Transmembrane</keyword>
<feature type="region of interest" description="Disordered" evidence="1">
    <location>
        <begin position="393"/>
        <end position="496"/>
    </location>
</feature>
<feature type="transmembrane region" description="Helical" evidence="2">
    <location>
        <begin position="278"/>
        <end position="303"/>
    </location>
</feature>
<protein>
    <submittedName>
        <fullName evidence="3">Probable extracellular nuclease (ISS)</fullName>
    </submittedName>
</protein>
<dbReference type="EMBL" id="FN648586">
    <property type="protein sequence ID" value="CBJ48646.1"/>
    <property type="molecule type" value="Genomic_DNA"/>
</dbReference>
<evidence type="ECO:0000313" key="3">
    <source>
        <dbReference type="EMBL" id="CBJ48646.1"/>
    </source>
</evidence>
<dbReference type="Proteomes" id="UP000002630">
    <property type="component" value="Linkage Group LG21"/>
</dbReference>
<dbReference type="OMA" id="AMANRRH"/>
<sequence>MTGAHDPDTYEAFVERLNVINFNVRDLLSFSCLVKTDFFDRLLWKTLGPLAVLGVLQATHVIARLRNRNIPSDSVQLTVRRKHLSLAIFILFFVYSSVSRDIFLTFSCETLEDGVSYLRADYGFVCFSRRHVAFRVYAGVMVLVYPLGIPALFGWWLRRNRHDLRSPSRAENADLEPAKALWESYKGETWYFIIIECVRRIALTGLGVFINPNSAAQVAILLLLAFGFLVLSEVLDPFEKPIETWLYLSGSCVIFASMYAALLLKVDVSNENSESQTAFSAVLILSHVVLFTTVFAQGVFALVQKCREVRQANEEEAERAAVRAKFREVLPKLRRPSRMGARVAPFYDEGSPFVLQDVPQGRPVNECRGTDDAHAGDIALWPEKEQGIFHGESKVTEVSPSSTMGARAAPLPEERPPLDPEDVTQGRPLSERRGSHNAQAGESRLLLKNEQGIVHSESRVPKWSHLHDGDVGVHSSNRGKHRVLPLSPFAVGSPGV</sequence>